<evidence type="ECO:0000313" key="2">
    <source>
        <dbReference type="Proteomes" id="UP000398389"/>
    </source>
</evidence>
<organism evidence="1 2">
    <name type="scientific">Magnusiomyces paraingens</name>
    <dbReference type="NCBI Taxonomy" id="2606893"/>
    <lineage>
        <taxon>Eukaryota</taxon>
        <taxon>Fungi</taxon>
        <taxon>Dikarya</taxon>
        <taxon>Ascomycota</taxon>
        <taxon>Saccharomycotina</taxon>
        <taxon>Dipodascomycetes</taxon>
        <taxon>Dipodascales</taxon>
        <taxon>Dipodascaceae</taxon>
        <taxon>Magnusiomyces</taxon>
    </lineage>
</organism>
<dbReference type="RefSeq" id="XP_031856130.1">
    <property type="nucleotide sequence ID" value="XM_032000239.1"/>
</dbReference>
<gene>
    <name evidence="1" type="ORF">SAPINGB_P005525</name>
</gene>
<protein>
    <submittedName>
        <fullName evidence="1">Uncharacterized protein</fullName>
    </submittedName>
</protein>
<evidence type="ECO:0000313" key="1">
    <source>
        <dbReference type="EMBL" id="VVT57082.1"/>
    </source>
</evidence>
<dbReference type="EMBL" id="CABVLU010000004">
    <property type="protein sequence ID" value="VVT57082.1"/>
    <property type="molecule type" value="Genomic_DNA"/>
</dbReference>
<keyword evidence="2" id="KW-1185">Reference proteome</keyword>
<dbReference type="AlphaFoldDB" id="A0A5E8C111"/>
<dbReference type="Proteomes" id="UP000398389">
    <property type="component" value="Unassembled WGS sequence"/>
</dbReference>
<proteinExistence type="predicted"/>
<dbReference type="GeneID" id="43584339"/>
<reference evidence="1 2" key="1">
    <citation type="submission" date="2019-09" db="EMBL/GenBank/DDBJ databases">
        <authorList>
            <person name="Brejova B."/>
        </authorList>
    </citation>
    <scope>NUCLEOTIDE SEQUENCE [LARGE SCALE GENOMIC DNA]</scope>
</reference>
<accession>A0A5E8C111</accession>
<sequence length="109" mass="11952">MFFTRATLNSFTQAIRASKMAAPKRSSSLVLAYIAFGTVAPFALPIKAAVSALDTIDAKFLLKFEYGSEVGGKCICRILGAYGIEKVFEKEDVMEPVVEDDFLNQSMDQ</sequence>
<name>A0A5E8C111_9ASCO</name>